<keyword evidence="1" id="KW-0732">Signal</keyword>
<feature type="domain" description="DUF6443" evidence="2">
    <location>
        <begin position="32"/>
        <end position="151"/>
    </location>
</feature>
<protein>
    <submittedName>
        <fullName evidence="3">RHS repeat-associated core domain-containing protein</fullName>
    </submittedName>
</protein>
<feature type="signal peptide" evidence="1">
    <location>
        <begin position="1"/>
        <end position="21"/>
    </location>
</feature>
<dbReference type="GeneID" id="99067432"/>
<organism evidence="3 4">
    <name type="scientific">Chryseobacterium bernardetii</name>
    <dbReference type="NCBI Taxonomy" id="1241978"/>
    <lineage>
        <taxon>Bacteria</taxon>
        <taxon>Pseudomonadati</taxon>
        <taxon>Bacteroidota</taxon>
        <taxon>Flavobacteriia</taxon>
        <taxon>Flavobacteriales</taxon>
        <taxon>Weeksellaceae</taxon>
        <taxon>Chryseobacterium group</taxon>
        <taxon>Chryseobacterium</taxon>
    </lineage>
</organism>
<evidence type="ECO:0000256" key="1">
    <source>
        <dbReference type="SAM" id="SignalP"/>
    </source>
</evidence>
<dbReference type="RefSeq" id="WP_123872005.1">
    <property type="nucleotide sequence ID" value="NZ_CP033932.1"/>
</dbReference>
<evidence type="ECO:0000259" key="2">
    <source>
        <dbReference type="Pfam" id="PF20041"/>
    </source>
</evidence>
<dbReference type="InterPro" id="IPR045619">
    <property type="entry name" value="DUF6443"/>
</dbReference>
<evidence type="ECO:0000313" key="4">
    <source>
        <dbReference type="Proteomes" id="UP000271193"/>
    </source>
</evidence>
<proteinExistence type="predicted"/>
<dbReference type="EMBL" id="CP033932">
    <property type="protein sequence ID" value="AZB27027.1"/>
    <property type="molecule type" value="Genomic_DNA"/>
</dbReference>
<name>A0A3G6TGB1_9FLAO</name>
<dbReference type="KEGG" id="cben:EG339_21775"/>
<evidence type="ECO:0000313" key="3">
    <source>
        <dbReference type="EMBL" id="AZB27027.1"/>
    </source>
</evidence>
<dbReference type="AlphaFoldDB" id="A0A3G6TGB1"/>
<dbReference type="InterPro" id="IPR050708">
    <property type="entry name" value="T6SS_VgrG/RHS"/>
</dbReference>
<dbReference type="Gene3D" id="2.180.10.10">
    <property type="entry name" value="RHS repeat-associated core"/>
    <property type="match status" value="1"/>
</dbReference>
<dbReference type="NCBIfam" id="TIGR03696">
    <property type="entry name" value="Rhs_assc_core"/>
    <property type="match status" value="1"/>
</dbReference>
<dbReference type="PANTHER" id="PTHR32305:SF15">
    <property type="entry name" value="PROTEIN RHSA-RELATED"/>
    <property type="match status" value="1"/>
</dbReference>
<gene>
    <name evidence="3" type="ORF">EG339_21775</name>
</gene>
<sequence>MKKILIPIGMLLMGHSVHAQATPGENYIQSKTYLDYNGTTPTKISETVQYFDGLGRPKQVVNVKASPGGKDVVTPIEYDQFGRQVRDYLPIPQSGTQSGAIYNSPLGNASSVYGSEKIYSEKILENSPLDRIQQQIQVGNDWSSKPVKFDYEANADGDVKKYVATFNYSTFESGITLSGTYGGGQLYKNTVTDEDGNKTIEFKNGRGQVLLVRKVISATENADTYYAYNDYDQLAYVIPPLASVLPAIDQTTLDTLCYQYKYDGKNRLVEKKVPGKGWEYMVYDKSGRLILSQDANLRAANKWLITKYDKLGRVAYTGFLTGGDMAGRQNQIKDLVITEDRSTTGFTRNGITVYYTDGAFVGEIPTILSVNYYDTYPGYSFNPPFPAVIQGSETLKETVSSEGRSTKGLPVMSLVKNIEDDNWTKNYTYYDTKGRVVGTHSINHLGGYTKTESRLDFAGVAQSVITRHKRLETDTERVITENFEYDHQNRLLTHKHQVDSNPTEILTQNKYNELSQLETKKVGGADTANPLQSIDYRYNIRGWMTKINDPSNLNGKLFGYEIKYNNPQYSTVSPGKFNGNIAEIDWKNSSEDILKRYNYEYDVLNRLKNGFYSEPNATNPSNGNFDEYLTYDLNGNINTLKRKAVPVSGGTSTLVDNLEYKYTGNRLNQVIESAMNDTGYEGGNNMIDYDLNGNMINMKDKGIQSISYNYLNLPKVFSIYHANPTISQPFSASLEYLYRADGTKLRKTYLGTPPRGKVSTSMTDYLDGFQYSYWDSGICTFCRTEFAFEQQAYGNLGTTFPDLGETPTWKLDFVNTSEGFYSFTENRYIYQYKDHLGNTRVSFAKDSAGGLEVTDTNNYYPFGLNHISGMFGSSNFGGYYSYKYNGKELQETGMYDYGARFYMPDLGRWGVVDPLAEQYRRHSTYNYAVNNPIRFIDPDGRGVNDFVKREDGSIYWDKNANSQATTKTGETYLGKTLSFNFTSYIDGKSWDGPLNGIVDASGVKLTSTLTLTGRENDAGELTSLVGNFKSEPGETPVGEPRMYYPGEGGSNNVFDMKTTSTGINVNFEQHASVSRIEEVGLNAAGFKIVDVAQKLNINYNSSNGNLSVDAYTNIFPSASLTVSGNGNTSKLMQYNQPSFPGTHAAPLKGYSSTFVGSGTVSTKQAVYDYSYYPSRFYKRN</sequence>
<dbReference type="PANTHER" id="PTHR32305">
    <property type="match status" value="1"/>
</dbReference>
<feature type="chain" id="PRO_5018063636" evidence="1">
    <location>
        <begin position="22"/>
        <end position="1180"/>
    </location>
</feature>
<reference evidence="4" key="1">
    <citation type="submission" date="2018-11" db="EMBL/GenBank/DDBJ databases">
        <title>Proposal to divide the Flavobacteriaceae and reorganize its genera based on Amino Acid Identity values calculated from whole genome sequences.</title>
        <authorList>
            <person name="Nicholson A.C."/>
            <person name="Gulvik C.A."/>
            <person name="Whitney A.M."/>
            <person name="Humrighouse B.W."/>
            <person name="Bell M."/>
            <person name="Holmes B."/>
            <person name="Steigerwalt A.G."/>
            <person name="Villarma A."/>
            <person name="Sheth M."/>
            <person name="Batra D."/>
            <person name="Pryor J."/>
            <person name="Bernardet J.-F."/>
            <person name="Hugo C."/>
            <person name="Kampfer P."/>
            <person name="Newman J."/>
            <person name="McQuiston J.R."/>
        </authorList>
    </citation>
    <scope>NUCLEOTIDE SEQUENCE [LARGE SCALE GENOMIC DNA]</scope>
    <source>
        <strain evidence="4">G0229</strain>
    </source>
</reference>
<dbReference type="Pfam" id="PF20041">
    <property type="entry name" value="DUF6443"/>
    <property type="match status" value="1"/>
</dbReference>
<dbReference type="Proteomes" id="UP000271193">
    <property type="component" value="Chromosome"/>
</dbReference>
<keyword evidence="4" id="KW-1185">Reference proteome</keyword>
<accession>A0A3G6TGB1</accession>
<dbReference type="InterPro" id="IPR022385">
    <property type="entry name" value="Rhs_assc_core"/>
</dbReference>